<reference evidence="1 2" key="1">
    <citation type="submission" date="2016-12" db="EMBL/GenBank/DDBJ databases">
        <title>Trade-off between light-utilization and light-protection in marine flavobacteria.</title>
        <authorList>
            <person name="Kumagai Y."/>
            <person name="Yoshizawa S."/>
            <person name="Kogure K."/>
            <person name="Iwasaki W."/>
        </authorList>
    </citation>
    <scope>NUCLEOTIDE SEQUENCE [LARGE SCALE GENOMIC DNA]</scope>
    <source>
        <strain evidence="1 2">NBRC 108759</strain>
    </source>
</reference>
<dbReference type="OrthoDB" id="1151388at2"/>
<comment type="caution">
    <text evidence="1">The sequence shown here is derived from an EMBL/GenBank/DDBJ whole genome shotgun (WGS) entry which is preliminary data.</text>
</comment>
<dbReference type="RefSeq" id="WP_105014480.1">
    <property type="nucleotide sequence ID" value="NZ_MSCN01000001.1"/>
</dbReference>
<dbReference type="Proteomes" id="UP000238882">
    <property type="component" value="Unassembled WGS sequence"/>
</dbReference>
<evidence type="ECO:0000313" key="1">
    <source>
        <dbReference type="EMBL" id="PQJ77897.1"/>
    </source>
</evidence>
<name>A0A2S7WJV5_9FLAO</name>
<proteinExistence type="predicted"/>
<accession>A0A2S7WJV5</accession>
<protein>
    <recommendedName>
        <fullName evidence="3">Lipocalin-like domain-containing protein</fullName>
    </recommendedName>
</protein>
<organism evidence="1 2">
    <name type="scientific">Polaribacter porphyrae</name>
    <dbReference type="NCBI Taxonomy" id="1137780"/>
    <lineage>
        <taxon>Bacteria</taxon>
        <taxon>Pseudomonadati</taxon>
        <taxon>Bacteroidota</taxon>
        <taxon>Flavobacteriia</taxon>
        <taxon>Flavobacteriales</taxon>
        <taxon>Flavobacteriaceae</taxon>
    </lineage>
</organism>
<dbReference type="PROSITE" id="PS51257">
    <property type="entry name" value="PROKAR_LIPOPROTEIN"/>
    <property type="match status" value="1"/>
</dbReference>
<evidence type="ECO:0008006" key="3">
    <source>
        <dbReference type="Google" id="ProtNLM"/>
    </source>
</evidence>
<evidence type="ECO:0000313" key="2">
    <source>
        <dbReference type="Proteomes" id="UP000238882"/>
    </source>
</evidence>
<sequence>MKRFFVIFFFSILLISCNNEETEFDPIIGTWKVTSMLMNGSEIYFLDGCGNRSETSFFMMKHF</sequence>
<keyword evidence="2" id="KW-1185">Reference proteome</keyword>
<dbReference type="AlphaFoldDB" id="A0A2S7WJV5"/>
<gene>
    <name evidence="1" type="ORF">BTO18_01275</name>
</gene>
<dbReference type="EMBL" id="MSCN01000001">
    <property type="protein sequence ID" value="PQJ77897.1"/>
    <property type="molecule type" value="Genomic_DNA"/>
</dbReference>